<keyword evidence="2" id="KW-1185">Reference proteome</keyword>
<dbReference type="Proteomes" id="UP000215002">
    <property type="component" value="Chromosome"/>
</dbReference>
<sequence length="45" mass="5116">MAQQEKLPEEIWVRINGSQGADKHKPGFNTKFNKYLLGLGKVKES</sequence>
<protein>
    <submittedName>
        <fullName evidence="1">Uncharacterized protein</fullName>
    </submittedName>
</protein>
<dbReference type="EMBL" id="CP022743">
    <property type="protein sequence ID" value="ASU35511.1"/>
    <property type="molecule type" value="Genomic_DNA"/>
</dbReference>
<dbReference type="KEGG" id="muc:MuYL_3626"/>
<dbReference type="AlphaFoldDB" id="A0A223P0Z2"/>
<reference evidence="1 2" key="1">
    <citation type="submission" date="2017-08" db="EMBL/GenBank/DDBJ databases">
        <title>Complete genome sequence of Mucilaginibacter sp. strain BJC16-A31.</title>
        <authorList>
            <consortium name="Henan University of Science and Technology"/>
            <person name="You X."/>
        </authorList>
    </citation>
    <scope>NUCLEOTIDE SEQUENCE [LARGE SCALE GENOMIC DNA]</scope>
    <source>
        <strain evidence="1 2">BJC16-A31</strain>
    </source>
</reference>
<name>A0A223P0Z2_9SPHI</name>
<organism evidence="1 2">
    <name type="scientific">Mucilaginibacter xinganensis</name>
    <dbReference type="NCBI Taxonomy" id="1234841"/>
    <lineage>
        <taxon>Bacteria</taxon>
        <taxon>Pseudomonadati</taxon>
        <taxon>Bacteroidota</taxon>
        <taxon>Sphingobacteriia</taxon>
        <taxon>Sphingobacteriales</taxon>
        <taxon>Sphingobacteriaceae</taxon>
        <taxon>Mucilaginibacter</taxon>
    </lineage>
</organism>
<evidence type="ECO:0000313" key="2">
    <source>
        <dbReference type="Proteomes" id="UP000215002"/>
    </source>
</evidence>
<gene>
    <name evidence="1" type="ORF">MuYL_3626</name>
</gene>
<proteinExistence type="predicted"/>
<accession>A0A223P0Z2</accession>
<evidence type="ECO:0000313" key="1">
    <source>
        <dbReference type="EMBL" id="ASU35511.1"/>
    </source>
</evidence>